<dbReference type="Proteomes" id="UP001227192">
    <property type="component" value="Unassembled WGS sequence"/>
</dbReference>
<comment type="caution">
    <text evidence="2">The sequence shown here is derived from an EMBL/GenBank/DDBJ whole genome shotgun (WGS) entry which is preliminary data.</text>
</comment>
<dbReference type="EMBL" id="LACB01000351">
    <property type="protein sequence ID" value="KAJ9484316.1"/>
    <property type="molecule type" value="Genomic_DNA"/>
</dbReference>
<feature type="compositionally biased region" description="Polar residues" evidence="1">
    <location>
        <begin position="13"/>
        <end position="39"/>
    </location>
</feature>
<keyword evidence="3" id="KW-1185">Reference proteome</keyword>
<feature type="compositionally biased region" description="Basic and acidic residues" evidence="1">
    <location>
        <begin position="99"/>
        <end position="111"/>
    </location>
</feature>
<evidence type="ECO:0000313" key="2">
    <source>
        <dbReference type="EMBL" id="KAJ9484316.1"/>
    </source>
</evidence>
<feature type="compositionally biased region" description="Basic and acidic residues" evidence="1">
    <location>
        <begin position="63"/>
        <end position="72"/>
    </location>
</feature>
<feature type="compositionally biased region" description="Low complexity" evidence="1">
    <location>
        <begin position="46"/>
        <end position="61"/>
    </location>
</feature>
<feature type="compositionally biased region" description="Basic and acidic residues" evidence="1">
    <location>
        <begin position="120"/>
        <end position="151"/>
    </location>
</feature>
<name>A0AAI9X546_PENTH</name>
<organism evidence="2 3">
    <name type="scientific">Penicillium thymicola</name>
    <dbReference type="NCBI Taxonomy" id="293382"/>
    <lineage>
        <taxon>Eukaryota</taxon>
        <taxon>Fungi</taxon>
        <taxon>Dikarya</taxon>
        <taxon>Ascomycota</taxon>
        <taxon>Pezizomycotina</taxon>
        <taxon>Eurotiomycetes</taxon>
        <taxon>Eurotiomycetidae</taxon>
        <taxon>Eurotiales</taxon>
        <taxon>Aspergillaceae</taxon>
        <taxon>Penicillium</taxon>
    </lineage>
</organism>
<feature type="compositionally biased region" description="Basic and acidic residues" evidence="1">
    <location>
        <begin position="79"/>
        <end position="89"/>
    </location>
</feature>
<reference evidence="2" key="1">
    <citation type="submission" date="2015-06" db="EMBL/GenBank/DDBJ databases">
        <authorList>
            <person name="Nguyen H."/>
        </authorList>
    </citation>
    <scope>NUCLEOTIDE SEQUENCE</scope>
    <source>
        <strain evidence="2">DAOM 180753</strain>
    </source>
</reference>
<protein>
    <submittedName>
        <fullName evidence="2">Uncharacterized protein</fullName>
    </submittedName>
</protein>
<feature type="region of interest" description="Disordered" evidence="1">
    <location>
        <begin position="1"/>
        <end position="151"/>
    </location>
</feature>
<dbReference type="AlphaFoldDB" id="A0AAI9X546"/>
<sequence>MSFSHKEPEVLPSGNTAPQVPQQDRTSQSLSQRVSQPENSESKDYAANSGSAENQENSENQENAEKTMDQGRRGTAAIMEDHHVSRETLKGPQGQPPHTAEEFKKEMETGKAADGSHSGDSTEAKGSRGEQGTMEKVKERLAHPLHGKKTE</sequence>
<evidence type="ECO:0000313" key="3">
    <source>
        <dbReference type="Proteomes" id="UP001227192"/>
    </source>
</evidence>
<accession>A0AAI9X546</accession>
<proteinExistence type="predicted"/>
<evidence type="ECO:0000256" key="1">
    <source>
        <dbReference type="SAM" id="MobiDB-lite"/>
    </source>
</evidence>
<reference evidence="2" key="2">
    <citation type="journal article" date="2016" name="Fungal Biol.">
        <title>Ochratoxin A production by Penicillium thymicola.</title>
        <authorList>
            <person name="Nguyen H.D.T."/>
            <person name="McMullin D.R."/>
            <person name="Ponomareva E."/>
            <person name="Riley R."/>
            <person name="Pomraning K.R."/>
            <person name="Baker S.E."/>
            <person name="Seifert K.A."/>
        </authorList>
    </citation>
    <scope>NUCLEOTIDE SEQUENCE</scope>
    <source>
        <strain evidence="2">DAOM 180753</strain>
    </source>
</reference>
<gene>
    <name evidence="2" type="ORF">VN97_g9061</name>
</gene>